<keyword evidence="2" id="KW-1185">Reference proteome</keyword>
<accession>A0ABQ8D8J1</accession>
<evidence type="ECO:0000313" key="2">
    <source>
        <dbReference type="Proteomes" id="UP000824890"/>
    </source>
</evidence>
<comment type="caution">
    <text evidence="1">The sequence shown here is derived from an EMBL/GenBank/DDBJ whole genome shotgun (WGS) entry which is preliminary data.</text>
</comment>
<reference evidence="1 2" key="1">
    <citation type="submission" date="2021-05" db="EMBL/GenBank/DDBJ databases">
        <title>Genome Assembly of Synthetic Allotetraploid Brassica napus Reveals Homoeologous Exchanges between Subgenomes.</title>
        <authorList>
            <person name="Davis J.T."/>
        </authorList>
    </citation>
    <scope>NUCLEOTIDE SEQUENCE [LARGE SCALE GENOMIC DNA]</scope>
    <source>
        <strain evidence="2">cv. Da-Ae</strain>
        <tissue evidence="1">Seedling</tissue>
    </source>
</reference>
<proteinExistence type="predicted"/>
<organism evidence="1 2">
    <name type="scientific">Brassica napus</name>
    <name type="common">Rape</name>
    <dbReference type="NCBI Taxonomy" id="3708"/>
    <lineage>
        <taxon>Eukaryota</taxon>
        <taxon>Viridiplantae</taxon>
        <taxon>Streptophyta</taxon>
        <taxon>Embryophyta</taxon>
        <taxon>Tracheophyta</taxon>
        <taxon>Spermatophyta</taxon>
        <taxon>Magnoliopsida</taxon>
        <taxon>eudicotyledons</taxon>
        <taxon>Gunneridae</taxon>
        <taxon>Pentapetalae</taxon>
        <taxon>rosids</taxon>
        <taxon>malvids</taxon>
        <taxon>Brassicales</taxon>
        <taxon>Brassicaceae</taxon>
        <taxon>Brassiceae</taxon>
        <taxon>Brassica</taxon>
    </lineage>
</organism>
<dbReference type="Proteomes" id="UP000824890">
    <property type="component" value="Unassembled WGS sequence"/>
</dbReference>
<evidence type="ECO:0000313" key="1">
    <source>
        <dbReference type="EMBL" id="KAH0925695.1"/>
    </source>
</evidence>
<sequence length="211" mass="24150">MLKNCNDICFQHTIANFVWFWIVNVKMVFLWEVLSDLGRVPWSKGKDGVWQKNYFHARTRRIKVKYDEAKLFMELDIDESKDNIELTYEASVTYQNDDGYVSCDAGGLPYFEQKIKDMAETFPRRLGCLTDPAPFKFLPSMHYSRRMGTFPGVPVPLVLVTHGFATANVVKLGEAGTKRRTGGNNLCNVAMNLYVLIVHNVSDIRNPRETG</sequence>
<gene>
    <name evidence="1" type="ORF">HID58_017951</name>
</gene>
<dbReference type="EMBL" id="JAGKQM010000005">
    <property type="protein sequence ID" value="KAH0925695.1"/>
    <property type="molecule type" value="Genomic_DNA"/>
</dbReference>
<protein>
    <submittedName>
        <fullName evidence="1">Uncharacterized protein</fullName>
    </submittedName>
</protein>
<name>A0ABQ8D8J1_BRANA</name>